<evidence type="ECO:0000256" key="1">
    <source>
        <dbReference type="SAM" id="MobiDB-lite"/>
    </source>
</evidence>
<organism evidence="2 3">
    <name type="scientific">Caenorhabditis nigoni</name>
    <dbReference type="NCBI Taxonomy" id="1611254"/>
    <lineage>
        <taxon>Eukaryota</taxon>
        <taxon>Metazoa</taxon>
        <taxon>Ecdysozoa</taxon>
        <taxon>Nematoda</taxon>
        <taxon>Chromadorea</taxon>
        <taxon>Rhabditida</taxon>
        <taxon>Rhabditina</taxon>
        <taxon>Rhabditomorpha</taxon>
        <taxon>Rhabditoidea</taxon>
        <taxon>Rhabditidae</taxon>
        <taxon>Peloderinae</taxon>
        <taxon>Caenorhabditis</taxon>
    </lineage>
</organism>
<gene>
    <name evidence="2" type="primary">Cnig_chr_X.g25964</name>
    <name evidence="2" type="ORF">B9Z55_025964</name>
</gene>
<evidence type="ECO:0000313" key="2">
    <source>
        <dbReference type="EMBL" id="PIC20953.1"/>
    </source>
</evidence>
<dbReference type="Proteomes" id="UP000230233">
    <property type="component" value="Chromosome X"/>
</dbReference>
<accession>A0A2G5T168</accession>
<dbReference type="AlphaFoldDB" id="A0A2G5T168"/>
<dbReference type="EMBL" id="PDUG01000006">
    <property type="protein sequence ID" value="PIC20953.1"/>
    <property type="molecule type" value="Genomic_DNA"/>
</dbReference>
<reference evidence="3" key="1">
    <citation type="submission" date="2017-10" db="EMBL/GenBank/DDBJ databases">
        <title>Rapid genome shrinkage in a self-fertile nematode reveals novel sperm competition proteins.</title>
        <authorList>
            <person name="Yin D."/>
            <person name="Schwarz E.M."/>
            <person name="Thomas C.G."/>
            <person name="Felde R.L."/>
            <person name="Korf I.F."/>
            <person name="Cutter A.D."/>
            <person name="Schartner C.M."/>
            <person name="Ralston E.J."/>
            <person name="Meyer B.J."/>
            <person name="Haag E.S."/>
        </authorList>
    </citation>
    <scope>NUCLEOTIDE SEQUENCE [LARGE SCALE GENOMIC DNA]</scope>
    <source>
        <strain evidence="3">JU1422</strain>
    </source>
</reference>
<proteinExistence type="predicted"/>
<feature type="region of interest" description="Disordered" evidence="1">
    <location>
        <begin position="1"/>
        <end position="20"/>
    </location>
</feature>
<evidence type="ECO:0000313" key="3">
    <source>
        <dbReference type="Proteomes" id="UP000230233"/>
    </source>
</evidence>
<protein>
    <submittedName>
        <fullName evidence="2">Uncharacterized protein</fullName>
    </submittedName>
</protein>
<comment type="caution">
    <text evidence="2">The sequence shown here is derived from an EMBL/GenBank/DDBJ whole genome shotgun (WGS) entry which is preliminary data.</text>
</comment>
<sequence>MNMSLAPQNGPFQPANPGSMSISVLQGSHQVYHSQPETVTMSTVQGSQVHHHYHHYHPLIGFEQMKSYAFHAQAQAYSLWYQQMAAMQSAQIFGPHSFQPFPITPINTAPHMNPFHHQRSQRREYVKPFTKDQVKI</sequence>
<name>A0A2G5T168_9PELO</name>
<keyword evidence="3" id="KW-1185">Reference proteome</keyword>
<dbReference type="OrthoDB" id="5894118at2759"/>